<evidence type="ECO:0000313" key="1">
    <source>
        <dbReference type="EMBL" id="KAK2941209.1"/>
    </source>
</evidence>
<reference evidence="1 2" key="1">
    <citation type="journal article" date="2022" name="bioRxiv">
        <title>Genomics of Preaxostyla Flagellates Illuminates Evolutionary Transitions and the Path Towards Mitochondrial Loss.</title>
        <authorList>
            <person name="Novak L.V.F."/>
            <person name="Treitli S.C."/>
            <person name="Pyrih J."/>
            <person name="Halakuc P."/>
            <person name="Pipaliya S.V."/>
            <person name="Vacek V."/>
            <person name="Brzon O."/>
            <person name="Soukal P."/>
            <person name="Eme L."/>
            <person name="Dacks J.B."/>
            <person name="Karnkowska A."/>
            <person name="Elias M."/>
            <person name="Hampl V."/>
        </authorList>
    </citation>
    <scope>NUCLEOTIDE SEQUENCE [LARGE SCALE GENOMIC DNA]</scope>
    <source>
        <strain evidence="1">NAU3</strain>
        <tissue evidence="1">Gut</tissue>
    </source>
</reference>
<organism evidence="1 2">
    <name type="scientific">Blattamonas nauphoetae</name>
    <dbReference type="NCBI Taxonomy" id="2049346"/>
    <lineage>
        <taxon>Eukaryota</taxon>
        <taxon>Metamonada</taxon>
        <taxon>Preaxostyla</taxon>
        <taxon>Oxymonadida</taxon>
        <taxon>Blattamonas</taxon>
    </lineage>
</organism>
<dbReference type="EMBL" id="JARBJD010000536">
    <property type="protein sequence ID" value="KAK2941209.1"/>
    <property type="molecule type" value="Genomic_DNA"/>
</dbReference>
<protein>
    <submittedName>
        <fullName evidence="1">Uncharacterized protein</fullName>
    </submittedName>
</protein>
<accession>A0ABQ9WNX7</accession>
<gene>
    <name evidence="1" type="ORF">BLNAU_23877</name>
</gene>
<sequence length="188" mass="20697">MVCSDQTISQRNINTVIFVPRLRITELLLTSNKYKKTANPIKLCLSPLDFAQAKFPLIVPLASRTTKLKIGVIEALSFSTQHSSVCQHRLPSFSSICLSSLDAGRLHKHDAKVVSLNSRVLGVRTPSDPSTPVPPNHKVEIDSSLSASHTLVTELWTPHIFSLHLAIPITLERDGQPTIASRQHIANI</sequence>
<proteinExistence type="predicted"/>
<dbReference type="Proteomes" id="UP001281761">
    <property type="component" value="Unassembled WGS sequence"/>
</dbReference>
<keyword evidence="2" id="KW-1185">Reference proteome</keyword>
<name>A0ABQ9WNX7_9EUKA</name>
<comment type="caution">
    <text evidence="1">The sequence shown here is derived from an EMBL/GenBank/DDBJ whole genome shotgun (WGS) entry which is preliminary data.</text>
</comment>
<evidence type="ECO:0000313" key="2">
    <source>
        <dbReference type="Proteomes" id="UP001281761"/>
    </source>
</evidence>